<accession>A0A368W3X5</accession>
<evidence type="ECO:0000313" key="1">
    <source>
        <dbReference type="EMBL" id="RCW48851.1"/>
    </source>
</evidence>
<evidence type="ECO:0008006" key="3">
    <source>
        <dbReference type="Google" id="ProtNLM"/>
    </source>
</evidence>
<evidence type="ECO:0000313" key="2">
    <source>
        <dbReference type="Proteomes" id="UP000252415"/>
    </source>
</evidence>
<dbReference type="InterPro" id="IPR049825">
    <property type="entry name" value="Lasso_PadeA-like"/>
</dbReference>
<comment type="caution">
    <text evidence="1">The sequence shown here is derived from an EMBL/GenBank/DDBJ whole genome shotgun (WGS) entry which is preliminary data.</text>
</comment>
<dbReference type="NCBIfam" id="NF033524">
    <property type="entry name" value="lasso_PadeA_fam"/>
    <property type="match status" value="1"/>
</dbReference>
<sequence length="45" mass="5047">MEKKQWTALSLEVINVSETMAGFGTSKQDFTYVDGKIVDVDVYDS</sequence>
<name>A0A368W3X5_9BACL</name>
<reference evidence="1 2" key="1">
    <citation type="submission" date="2018-07" db="EMBL/GenBank/DDBJ databases">
        <title>Genomic Encyclopedia of Type Strains, Phase III (KMG-III): the genomes of soil and plant-associated and newly described type strains.</title>
        <authorList>
            <person name="Whitman W."/>
        </authorList>
    </citation>
    <scope>NUCLEOTIDE SEQUENCE [LARGE SCALE GENOMIC DNA]</scope>
    <source>
        <strain evidence="1 2">CECT 7506</strain>
    </source>
</reference>
<organism evidence="1 2">
    <name type="scientific">Paenibacillus prosopidis</name>
    <dbReference type="NCBI Taxonomy" id="630520"/>
    <lineage>
        <taxon>Bacteria</taxon>
        <taxon>Bacillati</taxon>
        <taxon>Bacillota</taxon>
        <taxon>Bacilli</taxon>
        <taxon>Bacillales</taxon>
        <taxon>Paenibacillaceae</taxon>
        <taxon>Paenibacillus</taxon>
    </lineage>
</organism>
<dbReference type="Proteomes" id="UP000252415">
    <property type="component" value="Unassembled WGS sequence"/>
</dbReference>
<dbReference type="OrthoDB" id="2913105at2"/>
<keyword evidence="2" id="KW-1185">Reference proteome</keyword>
<dbReference type="AlphaFoldDB" id="A0A368W3X5"/>
<protein>
    <recommendedName>
        <fullName evidence="3">Paeninodin family lasso peptide</fullName>
    </recommendedName>
</protein>
<proteinExistence type="predicted"/>
<dbReference type="EMBL" id="QPJD01000005">
    <property type="protein sequence ID" value="RCW48851.1"/>
    <property type="molecule type" value="Genomic_DNA"/>
</dbReference>
<dbReference type="RefSeq" id="WP_114379619.1">
    <property type="nucleotide sequence ID" value="NZ_QPJD01000005.1"/>
</dbReference>
<gene>
    <name evidence="1" type="ORF">DFP97_10534</name>
</gene>